<accession>A0A7Y2K495</accession>
<proteinExistence type="predicted"/>
<protein>
    <submittedName>
        <fullName evidence="2">DUF4214 domain-containing protein</fullName>
    </submittedName>
</protein>
<name>A0A7Y2K495_9BURK</name>
<keyword evidence="1" id="KW-0732">Signal</keyword>
<comment type="caution">
    <text evidence="2">The sequence shown here is derived from an EMBL/GenBank/DDBJ whole genome shotgun (WGS) entry which is preliminary data.</text>
</comment>
<reference evidence="2 3" key="1">
    <citation type="submission" date="2020-04" db="EMBL/GenBank/DDBJ databases">
        <title>Massilia sp. nov., a cold adapted bacteria isolated from Arctic soil.</title>
        <authorList>
            <person name="Son J."/>
            <person name="Ka J.-O."/>
        </authorList>
    </citation>
    <scope>NUCLEOTIDE SEQUENCE [LARGE SCALE GENOMIC DNA]</scope>
    <source>
        <strain evidence="2 3">ML15P13</strain>
    </source>
</reference>
<dbReference type="Proteomes" id="UP000533905">
    <property type="component" value="Unassembled WGS sequence"/>
</dbReference>
<dbReference type="RefSeq" id="WP_171088665.1">
    <property type="nucleotide sequence ID" value="NZ_JABAIV010000022.1"/>
</dbReference>
<sequence>MAIFDRTTLLLTMFLLWSGSVGSAPAVTQESFAAERRAEFKPDGHAELVQQLYLAFFGRPADPAGLAFYVNAMAKSGAPDDLLALADAYGRDSFVRALVNGLSGSPEARALYGDDPTRLIAALYRHGFNRDAEPEGLAYWLQAIQKERLDPAEAVLSILAGAQGSDLATFRRKVDASKIFTSSVDTPAGRSLYSGLGSNALVRSMLGTVFSASDDADIKKDVAASIDALGTGHAYVMQDDFAEVPAGGRTIALLVAAEQHATLRPRLDALERVLATDLNGRSGKHGPVWKIMVRQASATVPLVREQLKGMTAAILIGDVVVPRRVDGYYGEEVPNLEPYRNPFCTRYQFPNGPLAVEPGQWDSHIFDHNEDPACRHGMTVSLLRGSAPLRQDAELKAKLDQMITYHGASDRENARWSRGYTYVNALWLKLDPQPADIRWWDDIPLYETSELSIANEGRAADRLAAFKSCLTNSTEMCTFNGHGSRDLIVAEGPDPDSEFRSSDAVAFTIGQLREMTLRAKFVSLESCSTQNFLHPDSFGSTMLMAGETLLVMGSTSVAWAASDLDKHYIQEMYQWLSYGATFAEVFTGKMNTPATGIQGDPFISLRPKPSGPQPKLVIDGLHYNVHPAVVRLALGDSTSDSRTTRTLSITNPGASELRIRLSSAPEYVTSTGRIPNPTGWSRGGFGFDRMEPAANARSGVGNVGDIVHVVAPGSSLQLKLGFEPEIDGLASRRNYGIYTGTYTMYSNDPQSPRITFEMSAIARP</sequence>
<dbReference type="Gene3D" id="2.60.40.10">
    <property type="entry name" value="Immunoglobulins"/>
    <property type="match status" value="1"/>
</dbReference>
<organism evidence="2 3">
    <name type="scientific">Telluria aromaticivorans</name>
    <dbReference type="NCBI Taxonomy" id="2725995"/>
    <lineage>
        <taxon>Bacteria</taxon>
        <taxon>Pseudomonadati</taxon>
        <taxon>Pseudomonadota</taxon>
        <taxon>Betaproteobacteria</taxon>
        <taxon>Burkholderiales</taxon>
        <taxon>Oxalobacteraceae</taxon>
        <taxon>Telluria group</taxon>
        <taxon>Telluria</taxon>
    </lineage>
</organism>
<evidence type="ECO:0000313" key="3">
    <source>
        <dbReference type="Proteomes" id="UP000533905"/>
    </source>
</evidence>
<dbReference type="AlphaFoldDB" id="A0A7Y2K495"/>
<gene>
    <name evidence="2" type="ORF">HGB41_23125</name>
</gene>
<dbReference type="InterPro" id="IPR013783">
    <property type="entry name" value="Ig-like_fold"/>
</dbReference>
<evidence type="ECO:0000313" key="2">
    <source>
        <dbReference type="EMBL" id="NNG25878.1"/>
    </source>
</evidence>
<feature type="signal peptide" evidence="1">
    <location>
        <begin position="1"/>
        <end position="23"/>
    </location>
</feature>
<evidence type="ECO:0000256" key="1">
    <source>
        <dbReference type="SAM" id="SignalP"/>
    </source>
</evidence>
<keyword evidence="3" id="KW-1185">Reference proteome</keyword>
<feature type="chain" id="PRO_5031206483" evidence="1">
    <location>
        <begin position="24"/>
        <end position="764"/>
    </location>
</feature>
<dbReference type="EMBL" id="JABAIV010000022">
    <property type="protein sequence ID" value="NNG25878.1"/>
    <property type="molecule type" value="Genomic_DNA"/>
</dbReference>